<protein>
    <submittedName>
        <fullName evidence="2">Uncharacterized protein</fullName>
    </submittedName>
</protein>
<sequence>MKFLLLLALALSVPEIGTSRLVEPDHSHAWRQLVEDTEGSLWVDDNWRDTATVDDQKMPVVLLRMQIKLPEYESVVDIAMAADCVRQKLGMAGIWQPGESPDLDRLKRIEEVALDFAQEPPHKNDLAILDAACSAQRP</sequence>
<keyword evidence="3" id="KW-1185">Reference proteome</keyword>
<comment type="caution">
    <text evidence="2">The sequence shown here is derived from an EMBL/GenBank/DDBJ whole genome shotgun (WGS) entry which is preliminary data.</text>
</comment>
<evidence type="ECO:0000313" key="1">
    <source>
        <dbReference type="EMBL" id="MXP30362.1"/>
    </source>
</evidence>
<dbReference type="OrthoDB" id="7391491at2"/>
<dbReference type="RefSeq" id="WP_160777919.1">
    <property type="nucleotide sequence ID" value="NZ_BAAAZF010000001.1"/>
</dbReference>
<gene>
    <name evidence="1" type="ORF">GRI94_00835</name>
    <name evidence="2" type="ORF">GRI94_14925</name>
</gene>
<organism evidence="2 3">
    <name type="scientific">Parerythrobacter jejuensis</name>
    <dbReference type="NCBI Taxonomy" id="795812"/>
    <lineage>
        <taxon>Bacteria</taxon>
        <taxon>Pseudomonadati</taxon>
        <taxon>Pseudomonadota</taxon>
        <taxon>Alphaproteobacteria</taxon>
        <taxon>Sphingomonadales</taxon>
        <taxon>Erythrobacteraceae</taxon>
        <taxon>Parerythrobacter</taxon>
    </lineage>
</organism>
<reference evidence="2 3" key="1">
    <citation type="submission" date="2019-12" db="EMBL/GenBank/DDBJ databases">
        <title>Genomic-based taxomic classification of the family Erythrobacteraceae.</title>
        <authorList>
            <person name="Xu L."/>
        </authorList>
    </citation>
    <scope>NUCLEOTIDE SEQUENCE [LARGE SCALE GENOMIC DNA]</scope>
    <source>
        <strain evidence="2 3">JCM 16677</strain>
    </source>
</reference>
<dbReference type="AlphaFoldDB" id="A0A845AQJ1"/>
<dbReference type="Proteomes" id="UP000446786">
    <property type="component" value="Unassembled WGS sequence"/>
</dbReference>
<dbReference type="EMBL" id="WTYE01000001">
    <property type="protein sequence ID" value="MXP33122.1"/>
    <property type="molecule type" value="Genomic_DNA"/>
</dbReference>
<accession>A0A845AQJ1</accession>
<evidence type="ECO:0000313" key="3">
    <source>
        <dbReference type="Proteomes" id="UP000446786"/>
    </source>
</evidence>
<evidence type="ECO:0000313" key="2">
    <source>
        <dbReference type="EMBL" id="MXP33122.1"/>
    </source>
</evidence>
<proteinExistence type="predicted"/>
<dbReference type="EMBL" id="WTYE01000001">
    <property type="protein sequence ID" value="MXP30362.1"/>
    <property type="molecule type" value="Genomic_DNA"/>
</dbReference>
<name>A0A845AQJ1_9SPHN</name>